<dbReference type="Proteomes" id="UP000414233">
    <property type="component" value="Unassembled WGS sequence"/>
</dbReference>
<name>A0A5E4THW8_9BURK</name>
<evidence type="ECO:0000313" key="2">
    <source>
        <dbReference type="Proteomes" id="UP000414233"/>
    </source>
</evidence>
<sequence>MNFGISDAVTSMAPRLCDGIRTACHWMSNLTGDLSSVHNATPARETTTRTAPGWRTWMTLGLLASSGIGFSGAFAGIVPPSHAPRPTDIAGGQDTMDHFMRSMNVNASGLPAAPIQTVTESLAGRVRRDAAMLTMATPDEIDATPDYDFDDLDADVIR</sequence>
<keyword evidence="2" id="KW-1185">Reference proteome</keyword>
<organism evidence="1 2">
    <name type="scientific">Pandoraea terrae</name>
    <dbReference type="NCBI Taxonomy" id="1537710"/>
    <lineage>
        <taxon>Bacteria</taxon>
        <taxon>Pseudomonadati</taxon>
        <taxon>Pseudomonadota</taxon>
        <taxon>Betaproteobacteria</taxon>
        <taxon>Burkholderiales</taxon>
        <taxon>Burkholderiaceae</taxon>
        <taxon>Pandoraea</taxon>
    </lineage>
</organism>
<evidence type="ECO:0000313" key="1">
    <source>
        <dbReference type="EMBL" id="VVD85789.1"/>
    </source>
</evidence>
<dbReference type="EMBL" id="CABPRZ010000004">
    <property type="protein sequence ID" value="VVD85789.1"/>
    <property type="molecule type" value="Genomic_DNA"/>
</dbReference>
<protein>
    <submittedName>
        <fullName evidence="1">Uncharacterized protein</fullName>
    </submittedName>
</protein>
<reference evidence="1 2" key="1">
    <citation type="submission" date="2019-08" db="EMBL/GenBank/DDBJ databases">
        <authorList>
            <person name="Peeters C."/>
        </authorList>
    </citation>
    <scope>NUCLEOTIDE SEQUENCE [LARGE SCALE GENOMIC DNA]</scope>
    <source>
        <strain evidence="1 2">LMG 30175</strain>
    </source>
</reference>
<gene>
    <name evidence="1" type="ORF">PTE30175_01295</name>
</gene>
<proteinExistence type="predicted"/>
<dbReference type="AlphaFoldDB" id="A0A5E4THW8"/>
<accession>A0A5E4THW8</accession>